<name>A0AAU9XQE5_9CNID</name>
<evidence type="ECO:0000313" key="3">
    <source>
        <dbReference type="Proteomes" id="UP001159428"/>
    </source>
</evidence>
<proteinExistence type="predicted"/>
<gene>
    <name evidence="2" type="ORF">PMEA_00027746</name>
</gene>
<evidence type="ECO:0000313" key="2">
    <source>
        <dbReference type="EMBL" id="CAH3154838.1"/>
    </source>
</evidence>
<keyword evidence="1" id="KW-0175">Coiled coil</keyword>
<dbReference type="EMBL" id="CALNXJ010000056">
    <property type="protein sequence ID" value="CAH3154838.1"/>
    <property type="molecule type" value="Genomic_DNA"/>
</dbReference>
<protein>
    <recommendedName>
        <fullName evidence="4">BED-type domain-containing protein</fullName>
    </recommendedName>
</protein>
<dbReference type="AlphaFoldDB" id="A0AAU9XQE5"/>
<comment type="caution">
    <text evidence="2">The sequence shown here is derived from an EMBL/GenBank/DDBJ whole genome shotgun (WGS) entry which is preliminary data.</text>
</comment>
<sequence length="304" mass="34158">MPGKCLFSDRWLENSSYKLWLERDADKFKAKCRVCMKAFDVSNMGVSALKSHVKGKKHIHLIEKQQRNTTGDIRNLFSNSSFAAPRTATESNNSTLTVSSSAASTTAGMSGFVTRNDTLTAEIWWALKQLAKAWGVVELLLLMSHGQATVERGFSVNKEVAVENLSERSFIAQRIIHDHIESVGGLANVKISKQLLMASAGARQKYISYLEEQKRIKVSQENTLKRKAAMDGIDVLKKKKRQIETDIEALLKTADEFADRAEDSRNLTWVAKSNSLRRSAKEKRAVLKDIEEQLEGKLQELKNN</sequence>
<keyword evidence="3" id="KW-1185">Reference proteome</keyword>
<evidence type="ECO:0000256" key="1">
    <source>
        <dbReference type="SAM" id="Coils"/>
    </source>
</evidence>
<dbReference type="Proteomes" id="UP001159428">
    <property type="component" value="Unassembled WGS sequence"/>
</dbReference>
<organism evidence="2 3">
    <name type="scientific">Pocillopora meandrina</name>
    <dbReference type="NCBI Taxonomy" id="46732"/>
    <lineage>
        <taxon>Eukaryota</taxon>
        <taxon>Metazoa</taxon>
        <taxon>Cnidaria</taxon>
        <taxon>Anthozoa</taxon>
        <taxon>Hexacorallia</taxon>
        <taxon>Scleractinia</taxon>
        <taxon>Astrocoeniina</taxon>
        <taxon>Pocilloporidae</taxon>
        <taxon>Pocillopora</taxon>
    </lineage>
</organism>
<reference evidence="2 3" key="1">
    <citation type="submission" date="2022-05" db="EMBL/GenBank/DDBJ databases">
        <authorList>
            <consortium name="Genoscope - CEA"/>
            <person name="William W."/>
        </authorList>
    </citation>
    <scope>NUCLEOTIDE SEQUENCE [LARGE SCALE GENOMIC DNA]</scope>
</reference>
<evidence type="ECO:0008006" key="4">
    <source>
        <dbReference type="Google" id="ProtNLM"/>
    </source>
</evidence>
<feature type="coiled-coil region" evidence="1">
    <location>
        <begin position="233"/>
        <end position="304"/>
    </location>
</feature>
<accession>A0AAU9XQE5</accession>